<dbReference type="Proteomes" id="UP001054889">
    <property type="component" value="Unassembled WGS sequence"/>
</dbReference>
<dbReference type="InterPro" id="IPR014729">
    <property type="entry name" value="Rossmann-like_a/b/a_fold"/>
</dbReference>
<keyword evidence="2" id="KW-1185">Reference proteome</keyword>
<proteinExistence type="predicted"/>
<comment type="caution">
    <text evidence="1">The sequence shown here is derived from an EMBL/GenBank/DDBJ whole genome shotgun (WGS) entry which is preliminary data.</text>
</comment>
<protein>
    <recommendedName>
        <fullName evidence="3">Tyrosine--tRNA ligase</fullName>
    </recommendedName>
</protein>
<reference evidence="1" key="2">
    <citation type="submission" date="2021-12" db="EMBL/GenBank/DDBJ databases">
        <title>Resequencing data analysis of finger millet.</title>
        <authorList>
            <person name="Hatakeyama M."/>
            <person name="Aluri S."/>
            <person name="Balachadran M.T."/>
            <person name="Sivarajan S.R."/>
            <person name="Poveda L."/>
            <person name="Shimizu-Inatsugi R."/>
            <person name="Schlapbach R."/>
            <person name="Sreeman S.M."/>
            <person name="Shimizu K.K."/>
        </authorList>
    </citation>
    <scope>NUCLEOTIDE SEQUENCE</scope>
</reference>
<dbReference type="GO" id="GO:0004831">
    <property type="term" value="F:tyrosine-tRNA ligase activity"/>
    <property type="evidence" value="ECO:0007669"/>
    <property type="project" value="TreeGrafter"/>
</dbReference>
<accession>A0AAV5E2W5</accession>
<dbReference type="EMBL" id="BQKI01000073">
    <property type="protein sequence ID" value="GJN17364.1"/>
    <property type="molecule type" value="Genomic_DNA"/>
</dbReference>
<dbReference type="SUPFAM" id="SSF52374">
    <property type="entry name" value="Nucleotidylyl transferase"/>
    <property type="match status" value="1"/>
</dbReference>
<gene>
    <name evidence="1" type="primary">gb04424</name>
    <name evidence="1" type="ORF">PR202_gb04424</name>
</gene>
<dbReference type="PANTHER" id="PTHR46264">
    <property type="entry name" value="TYROSINE-TRNA LIGASE"/>
    <property type="match status" value="1"/>
</dbReference>
<dbReference type="InterPro" id="IPR050489">
    <property type="entry name" value="Tyr-tRNA_synthase"/>
</dbReference>
<dbReference type="PANTHER" id="PTHR46264:SF5">
    <property type="entry name" value="TYROSINE--TRNA LIGASE"/>
    <property type="match status" value="1"/>
</dbReference>
<reference evidence="1" key="1">
    <citation type="journal article" date="2018" name="DNA Res.">
        <title>Multiple hybrid de novo genome assembly of finger millet, an orphan allotetraploid crop.</title>
        <authorList>
            <person name="Hatakeyama M."/>
            <person name="Aluri S."/>
            <person name="Balachadran M.T."/>
            <person name="Sivarajan S.R."/>
            <person name="Patrignani A."/>
            <person name="Gruter S."/>
            <person name="Poveda L."/>
            <person name="Shimizu-Inatsugi R."/>
            <person name="Baeten J."/>
            <person name="Francoijs K.J."/>
            <person name="Nataraja K.N."/>
            <person name="Reddy Y.A.N."/>
            <person name="Phadnis S."/>
            <person name="Ravikumar R.L."/>
            <person name="Schlapbach R."/>
            <person name="Sreeman S.M."/>
            <person name="Shimizu K.K."/>
        </authorList>
    </citation>
    <scope>NUCLEOTIDE SEQUENCE</scope>
</reference>
<organism evidence="1 2">
    <name type="scientific">Eleusine coracana subsp. coracana</name>
    <dbReference type="NCBI Taxonomy" id="191504"/>
    <lineage>
        <taxon>Eukaryota</taxon>
        <taxon>Viridiplantae</taxon>
        <taxon>Streptophyta</taxon>
        <taxon>Embryophyta</taxon>
        <taxon>Tracheophyta</taxon>
        <taxon>Spermatophyta</taxon>
        <taxon>Magnoliopsida</taxon>
        <taxon>Liliopsida</taxon>
        <taxon>Poales</taxon>
        <taxon>Poaceae</taxon>
        <taxon>PACMAD clade</taxon>
        <taxon>Chloridoideae</taxon>
        <taxon>Cynodonteae</taxon>
        <taxon>Eleusininae</taxon>
        <taxon>Eleusine</taxon>
    </lineage>
</organism>
<dbReference type="Gene3D" id="3.40.50.620">
    <property type="entry name" value="HUPs"/>
    <property type="match status" value="1"/>
</dbReference>
<evidence type="ECO:0000313" key="1">
    <source>
        <dbReference type="EMBL" id="GJN17364.1"/>
    </source>
</evidence>
<sequence>MNSDERFAILRSIGEECIYEDELRLLLKKKLDPICYVWFEPSPMMDIEQGIMKTRYVNELVKAGCTVKILMADWFLQRHPKIGNNLHDIRTIGHYNIAMWKAAGMYLEKVELIWLSDELNHHGVDYWMLALDVSRKYTMKKNGQVYLFLHYSRFFFKCFPFSFNTQTCFFYHRYCEYMSPYGPQKLPAAEIFYPCMQLAVILCQKVGFSITYTIFF</sequence>
<name>A0AAV5E2W5_ELECO</name>
<evidence type="ECO:0008006" key="3">
    <source>
        <dbReference type="Google" id="ProtNLM"/>
    </source>
</evidence>
<dbReference type="AlphaFoldDB" id="A0AAV5E2W5"/>
<dbReference type="GO" id="GO:0006437">
    <property type="term" value="P:tyrosyl-tRNA aminoacylation"/>
    <property type="evidence" value="ECO:0007669"/>
    <property type="project" value="TreeGrafter"/>
</dbReference>
<dbReference type="GO" id="GO:0005737">
    <property type="term" value="C:cytoplasm"/>
    <property type="evidence" value="ECO:0007669"/>
    <property type="project" value="TreeGrafter"/>
</dbReference>
<evidence type="ECO:0000313" key="2">
    <source>
        <dbReference type="Proteomes" id="UP001054889"/>
    </source>
</evidence>